<dbReference type="InterPro" id="IPR014567">
    <property type="entry name" value="UCP031900"/>
</dbReference>
<evidence type="ECO:0000313" key="3">
    <source>
        <dbReference type="EMBL" id="BAT27769.1"/>
    </source>
</evidence>
<keyword evidence="1" id="KW-0732">Signal</keyword>
<reference evidence="3" key="1">
    <citation type="journal article" date="2015" name="Proc. Natl. Acad. Sci. U.S.A.">
        <title>Bacterial clade with the ribosomal RNA operon on a small plasmid rather than the chromosome.</title>
        <authorList>
            <person name="Anda M."/>
            <person name="Ohtsubo Y."/>
            <person name="Okubo T."/>
            <person name="Sugawara M."/>
            <person name="Nagata Y."/>
            <person name="Tsuda M."/>
            <person name="Minamisawa K."/>
            <person name="Mitsui H."/>
        </authorList>
    </citation>
    <scope>NUCLEOTIDE SEQUENCE</scope>
    <source>
        <strain evidence="3">JCM 14755</strain>
    </source>
</reference>
<proteinExistence type="predicted"/>
<dbReference type="RefSeq" id="WP_062226784.1">
    <property type="nucleotide sequence ID" value="NZ_BBWR01000003.1"/>
</dbReference>
<accession>A0A0N7KXS9</accession>
<organism evidence="3">
    <name type="scientific">Aureimonas frigidaquae</name>
    <dbReference type="NCBI Taxonomy" id="424757"/>
    <lineage>
        <taxon>Bacteria</taxon>
        <taxon>Pseudomonadati</taxon>
        <taxon>Pseudomonadota</taxon>
        <taxon>Alphaproteobacteria</taxon>
        <taxon>Hyphomicrobiales</taxon>
        <taxon>Aurantimonadaceae</taxon>
        <taxon>Aureimonas</taxon>
    </lineage>
</organism>
<feature type="domain" description="Phytase-like" evidence="2">
    <location>
        <begin position="64"/>
        <end position="316"/>
    </location>
</feature>
<evidence type="ECO:0000256" key="1">
    <source>
        <dbReference type="SAM" id="SignalP"/>
    </source>
</evidence>
<dbReference type="InterPro" id="IPR027372">
    <property type="entry name" value="Phytase-like_dom"/>
</dbReference>
<evidence type="ECO:0000259" key="2">
    <source>
        <dbReference type="Pfam" id="PF13449"/>
    </source>
</evidence>
<sequence>MLRAVAALAAIIACTAMAATGAAAPAGLSIDATPIMRFKAGSAETRFGMLEFRGGFSFRASDRRLQGVSSLRFTDRQGSRFLAVTDTGFWFEGAILRGPDGVPTGIGDARIAPILDAQGRPQPAKGDADAEGLAIGQDAILVAFERDHRVAVYDAQAPLTSPEGERLDIRIPLRELRRNAGLETIAIAPPDSRLAGAPVIVSEQSLDGKGDLFAAVLGPKGGIFTVAREAPWHVTDGAFLPDGDLVLLERRYEGLGRIGMRLRRIDGRTIAVGARVDGPVIMEADGRYEIDNMEALDIVRDAAGATILAIASDDNGSFFQRNLYLEFRLIDAP</sequence>
<dbReference type="Pfam" id="PF13449">
    <property type="entry name" value="Phytase-like"/>
    <property type="match status" value="1"/>
</dbReference>
<protein>
    <recommendedName>
        <fullName evidence="2">Phytase-like domain-containing protein</fullName>
    </recommendedName>
</protein>
<dbReference type="PIRSF" id="PIRSF031900">
    <property type="entry name" value="UCP031900"/>
    <property type="match status" value="1"/>
</dbReference>
<dbReference type="AlphaFoldDB" id="A0A0N7KXS9"/>
<name>A0A0N7KXS9_9HYPH</name>
<dbReference type="EMBL" id="LC066375">
    <property type="protein sequence ID" value="BAT27769.1"/>
    <property type="molecule type" value="Genomic_DNA"/>
</dbReference>
<dbReference type="OrthoDB" id="9798693at2"/>
<feature type="signal peptide" evidence="1">
    <location>
        <begin position="1"/>
        <end position="18"/>
    </location>
</feature>
<feature type="chain" id="PRO_5006014966" description="Phytase-like domain-containing protein" evidence="1">
    <location>
        <begin position="19"/>
        <end position="333"/>
    </location>
</feature>